<name>A0A1C4G895_9BACT</name>
<dbReference type="AlphaFoldDB" id="A0A1C4G895"/>
<reference evidence="1 2" key="1">
    <citation type="submission" date="2016-08" db="EMBL/GenBank/DDBJ databases">
        <authorList>
            <person name="Seilhamer J.J."/>
        </authorList>
    </citation>
    <scope>NUCLEOTIDE SEQUENCE [LARGE SCALE GENOMIC DNA]</scope>
    <source>
        <strain evidence="1 2">A37T2</strain>
    </source>
</reference>
<sequence length="26" mass="2934">TVPVVLDLFFVGFYRLSYPSDGESLI</sequence>
<feature type="non-terminal residue" evidence="1">
    <location>
        <position position="1"/>
    </location>
</feature>
<accession>A0A1C4G895</accession>
<proteinExistence type="predicted"/>
<gene>
    <name evidence="1" type="ORF">GA0116948_1309</name>
</gene>
<dbReference type="Proteomes" id="UP000242818">
    <property type="component" value="Unassembled WGS sequence"/>
</dbReference>
<evidence type="ECO:0000313" key="1">
    <source>
        <dbReference type="EMBL" id="SCC64376.1"/>
    </source>
</evidence>
<organism evidence="1 2">
    <name type="scientific">Chitinophaga costaii</name>
    <dbReference type="NCBI Taxonomy" id="1335309"/>
    <lineage>
        <taxon>Bacteria</taxon>
        <taxon>Pseudomonadati</taxon>
        <taxon>Bacteroidota</taxon>
        <taxon>Chitinophagia</taxon>
        <taxon>Chitinophagales</taxon>
        <taxon>Chitinophagaceae</taxon>
        <taxon>Chitinophaga</taxon>
    </lineage>
</organism>
<protein>
    <submittedName>
        <fullName evidence="1">Uncharacterized protein</fullName>
    </submittedName>
</protein>
<evidence type="ECO:0000313" key="2">
    <source>
        <dbReference type="Proteomes" id="UP000242818"/>
    </source>
</evidence>
<keyword evidence="2" id="KW-1185">Reference proteome</keyword>
<dbReference type="EMBL" id="FMAR01000030">
    <property type="protein sequence ID" value="SCC64376.1"/>
    <property type="molecule type" value="Genomic_DNA"/>
</dbReference>